<comment type="caution">
    <text evidence="1">The sequence shown here is derived from an EMBL/GenBank/DDBJ whole genome shotgun (WGS) entry which is preliminary data.</text>
</comment>
<evidence type="ECO:0000313" key="2">
    <source>
        <dbReference type="Proteomes" id="UP001234297"/>
    </source>
</evidence>
<name>A0ACC2M959_PERAE</name>
<reference evidence="1 2" key="1">
    <citation type="journal article" date="2022" name="Hortic Res">
        <title>A haplotype resolved chromosomal level avocado genome allows analysis of novel avocado genes.</title>
        <authorList>
            <person name="Nath O."/>
            <person name="Fletcher S.J."/>
            <person name="Hayward A."/>
            <person name="Shaw L.M."/>
            <person name="Masouleh A.K."/>
            <person name="Furtado A."/>
            <person name="Henry R.J."/>
            <person name="Mitter N."/>
        </authorList>
    </citation>
    <scope>NUCLEOTIDE SEQUENCE [LARGE SCALE GENOMIC DNA]</scope>
    <source>
        <strain evidence="2">cv. Hass</strain>
    </source>
</reference>
<accession>A0ACC2M959</accession>
<keyword evidence="2" id="KW-1185">Reference proteome</keyword>
<organism evidence="1 2">
    <name type="scientific">Persea americana</name>
    <name type="common">Avocado</name>
    <dbReference type="NCBI Taxonomy" id="3435"/>
    <lineage>
        <taxon>Eukaryota</taxon>
        <taxon>Viridiplantae</taxon>
        <taxon>Streptophyta</taxon>
        <taxon>Embryophyta</taxon>
        <taxon>Tracheophyta</taxon>
        <taxon>Spermatophyta</taxon>
        <taxon>Magnoliopsida</taxon>
        <taxon>Magnoliidae</taxon>
        <taxon>Laurales</taxon>
        <taxon>Lauraceae</taxon>
        <taxon>Persea</taxon>
    </lineage>
</organism>
<proteinExistence type="predicted"/>
<feature type="non-terminal residue" evidence="1">
    <location>
        <position position="1"/>
    </location>
</feature>
<protein>
    <submittedName>
        <fullName evidence="1">Uncharacterized protein</fullName>
    </submittedName>
</protein>
<sequence length="354" mass="40135">SHGFVVFTHKKVGDFGSCWVIRQADRFSYEGERDLFFRGSVGFGSFSFFIFRQRKMKTLSSLGIGLSLVFGCLLLAFVAELYYLLWWKKRIASRDIEDGYSSSARELFHLLCSKKSSLGSTELDPHIPDAPDHDSDDMQLKPFEENGLETEIMRLQNFCGPPRLLFTIKEETKEDLESDDGKSKATDDNKSRKGSRGRSLSDLLPAVETPYLTPLSSPPFFTPPLTPLDYYHQHGFNPLFESSTDTEINRIKASPPPKFKFLKDAEEKLYRKTLVERAMKNTTRNCGAVEDCGSTSSKVSDEEDGSFITIIIGKSKDKEQHHHHHIHQQHSTSSQVLPLPSSPSDIRPAYTLRK</sequence>
<evidence type="ECO:0000313" key="1">
    <source>
        <dbReference type="EMBL" id="KAJ8642341.1"/>
    </source>
</evidence>
<dbReference type="Proteomes" id="UP001234297">
    <property type="component" value="Chromosome 5"/>
</dbReference>
<gene>
    <name evidence="1" type="ORF">MRB53_019035</name>
</gene>
<dbReference type="EMBL" id="CM056813">
    <property type="protein sequence ID" value="KAJ8642341.1"/>
    <property type="molecule type" value="Genomic_DNA"/>
</dbReference>